<organism evidence="17 18">
    <name type="scientific">Flavilitoribacter nigricans (strain ATCC 23147 / DSM 23189 / NBRC 102662 / NCIMB 1420 / SS-2)</name>
    <name type="common">Lewinella nigricans</name>
    <dbReference type="NCBI Taxonomy" id="1122177"/>
    <lineage>
        <taxon>Bacteria</taxon>
        <taxon>Pseudomonadati</taxon>
        <taxon>Bacteroidota</taxon>
        <taxon>Saprospiria</taxon>
        <taxon>Saprospirales</taxon>
        <taxon>Lewinellaceae</taxon>
        <taxon>Flavilitoribacter</taxon>
    </lineage>
</organism>
<dbReference type="CDD" id="cd06223">
    <property type="entry name" value="PRTases_typeI"/>
    <property type="match status" value="1"/>
</dbReference>
<sequence length="178" mass="19533">MATVKLHELEFGPYLTATEIQQRIGEMAGAMAESHADKCPLFLGVLNGAFMFAADLLRACDFPCEISFIKLSSYQDTVSSGDVKTLIGLNVDVRDRHLIIVEDIVDSGRTMHQFVPDLQQLGPASIAIATLLSKPEAHEFPVNIDFVGFEIPPDFVVGYGMDYNGLGRNLPGLYQLIE</sequence>
<dbReference type="PANTHER" id="PTHR43340">
    <property type="entry name" value="HYPOXANTHINE-GUANINE PHOSPHORIBOSYLTRANSFERASE"/>
    <property type="match status" value="1"/>
</dbReference>
<evidence type="ECO:0000256" key="3">
    <source>
        <dbReference type="ARBA" id="ARBA00004669"/>
    </source>
</evidence>
<dbReference type="InterPro" id="IPR005904">
    <property type="entry name" value="Hxn_phspho_trans"/>
</dbReference>
<dbReference type="Gene3D" id="3.40.50.2020">
    <property type="match status" value="1"/>
</dbReference>
<evidence type="ECO:0000256" key="14">
    <source>
        <dbReference type="ARBA" id="ARBA00049402"/>
    </source>
</evidence>
<keyword evidence="8 15" id="KW-0808">Transferase</keyword>
<dbReference type="AlphaFoldDB" id="A0A2D0N1V2"/>
<evidence type="ECO:0000313" key="17">
    <source>
        <dbReference type="EMBL" id="PHN01693.1"/>
    </source>
</evidence>
<evidence type="ECO:0000256" key="9">
    <source>
        <dbReference type="ARBA" id="ARBA00022723"/>
    </source>
</evidence>
<dbReference type="RefSeq" id="WP_099154879.1">
    <property type="nucleotide sequence ID" value="NZ_PDUD01000050.1"/>
</dbReference>
<dbReference type="GO" id="GO:0000166">
    <property type="term" value="F:nucleotide binding"/>
    <property type="evidence" value="ECO:0007669"/>
    <property type="project" value="UniProtKB-KW"/>
</dbReference>
<keyword evidence="11 15" id="KW-0547">Nucleotide-binding</keyword>
<dbReference type="UniPathway" id="UPA00591">
    <property type="reaction ID" value="UER00648"/>
</dbReference>
<comment type="caution">
    <text evidence="17">The sequence shown here is derived from an EMBL/GenBank/DDBJ whole genome shotgun (WGS) entry which is preliminary data.</text>
</comment>
<keyword evidence="7 15" id="KW-0328">Glycosyltransferase</keyword>
<comment type="similarity">
    <text evidence="4 15">Belongs to the purine/pyrimidine phosphoribosyltransferase family.</text>
</comment>
<dbReference type="GO" id="GO:0046100">
    <property type="term" value="P:hypoxanthine metabolic process"/>
    <property type="evidence" value="ECO:0007669"/>
    <property type="project" value="TreeGrafter"/>
</dbReference>
<evidence type="ECO:0000256" key="10">
    <source>
        <dbReference type="ARBA" id="ARBA00022726"/>
    </source>
</evidence>
<comment type="catalytic activity">
    <reaction evidence="13">
        <text>GMP + diphosphate = guanine + 5-phospho-alpha-D-ribose 1-diphosphate</text>
        <dbReference type="Rhea" id="RHEA:25424"/>
        <dbReference type="ChEBI" id="CHEBI:16235"/>
        <dbReference type="ChEBI" id="CHEBI:33019"/>
        <dbReference type="ChEBI" id="CHEBI:58017"/>
        <dbReference type="ChEBI" id="CHEBI:58115"/>
        <dbReference type="EC" id="2.4.2.8"/>
    </reaction>
    <physiologicalReaction direction="right-to-left" evidence="13">
        <dbReference type="Rhea" id="RHEA:25426"/>
    </physiologicalReaction>
</comment>
<dbReference type="Proteomes" id="UP000223913">
    <property type="component" value="Unassembled WGS sequence"/>
</dbReference>
<dbReference type="EC" id="2.4.2.8" evidence="5 15"/>
<evidence type="ECO:0000256" key="15">
    <source>
        <dbReference type="RuleBase" id="RU364099"/>
    </source>
</evidence>
<name>A0A2D0N1V2_FLAN2</name>
<protein>
    <recommendedName>
        <fullName evidence="5 15">Hypoxanthine phosphoribosyltransferase</fullName>
        <ecNumber evidence="5 15">2.4.2.8</ecNumber>
    </recommendedName>
</protein>
<dbReference type="GO" id="GO:0032263">
    <property type="term" value="P:GMP salvage"/>
    <property type="evidence" value="ECO:0007669"/>
    <property type="project" value="TreeGrafter"/>
</dbReference>
<dbReference type="OrthoDB" id="9802824at2"/>
<comment type="cofactor">
    <cofactor evidence="1 15">
        <name>Mg(2+)</name>
        <dbReference type="ChEBI" id="CHEBI:18420"/>
    </cofactor>
</comment>
<comment type="subcellular location">
    <subcellularLocation>
        <location evidence="2 15">Cytoplasm</location>
    </subcellularLocation>
</comment>
<evidence type="ECO:0000256" key="8">
    <source>
        <dbReference type="ARBA" id="ARBA00022679"/>
    </source>
</evidence>
<dbReference type="GO" id="GO:0006178">
    <property type="term" value="P:guanine salvage"/>
    <property type="evidence" value="ECO:0007669"/>
    <property type="project" value="TreeGrafter"/>
</dbReference>
<comment type="pathway">
    <text evidence="3 15">Purine metabolism; IMP biosynthesis via salvage pathway; IMP from hypoxanthine: step 1/1.</text>
</comment>
<dbReference type="GO" id="GO:0000287">
    <property type="term" value="F:magnesium ion binding"/>
    <property type="evidence" value="ECO:0007669"/>
    <property type="project" value="TreeGrafter"/>
</dbReference>
<evidence type="ECO:0000256" key="12">
    <source>
        <dbReference type="ARBA" id="ARBA00022842"/>
    </source>
</evidence>
<reference evidence="17 18" key="1">
    <citation type="submission" date="2017-10" db="EMBL/GenBank/DDBJ databases">
        <title>The draft genome sequence of Lewinella nigricans NBRC 102662.</title>
        <authorList>
            <person name="Wang K."/>
        </authorList>
    </citation>
    <scope>NUCLEOTIDE SEQUENCE [LARGE SCALE GENOMIC DNA]</scope>
    <source>
        <strain evidence="17 18">NBRC 102662</strain>
    </source>
</reference>
<dbReference type="GO" id="GO:0052657">
    <property type="term" value="F:guanine phosphoribosyltransferase activity"/>
    <property type="evidence" value="ECO:0007669"/>
    <property type="project" value="RHEA"/>
</dbReference>
<evidence type="ECO:0000256" key="1">
    <source>
        <dbReference type="ARBA" id="ARBA00001946"/>
    </source>
</evidence>
<evidence type="ECO:0000256" key="4">
    <source>
        <dbReference type="ARBA" id="ARBA00008391"/>
    </source>
</evidence>
<dbReference type="InterPro" id="IPR000836">
    <property type="entry name" value="PRTase_dom"/>
</dbReference>
<evidence type="ECO:0000256" key="7">
    <source>
        <dbReference type="ARBA" id="ARBA00022676"/>
    </source>
</evidence>
<evidence type="ECO:0000313" key="18">
    <source>
        <dbReference type="Proteomes" id="UP000223913"/>
    </source>
</evidence>
<dbReference type="PANTHER" id="PTHR43340:SF1">
    <property type="entry name" value="HYPOXANTHINE PHOSPHORIBOSYLTRANSFERASE"/>
    <property type="match status" value="1"/>
</dbReference>
<evidence type="ECO:0000256" key="11">
    <source>
        <dbReference type="ARBA" id="ARBA00022741"/>
    </source>
</evidence>
<dbReference type="GO" id="GO:0032264">
    <property type="term" value="P:IMP salvage"/>
    <property type="evidence" value="ECO:0007669"/>
    <property type="project" value="UniProtKB-UniPathway"/>
</dbReference>
<comment type="catalytic activity">
    <reaction evidence="14">
        <text>IMP + diphosphate = hypoxanthine + 5-phospho-alpha-D-ribose 1-diphosphate</text>
        <dbReference type="Rhea" id="RHEA:17973"/>
        <dbReference type="ChEBI" id="CHEBI:17368"/>
        <dbReference type="ChEBI" id="CHEBI:33019"/>
        <dbReference type="ChEBI" id="CHEBI:58017"/>
        <dbReference type="ChEBI" id="CHEBI:58053"/>
        <dbReference type="EC" id="2.4.2.8"/>
    </reaction>
    <physiologicalReaction direction="right-to-left" evidence="14">
        <dbReference type="Rhea" id="RHEA:17975"/>
    </physiologicalReaction>
</comment>
<dbReference type="Pfam" id="PF00156">
    <property type="entry name" value="Pribosyltran"/>
    <property type="match status" value="1"/>
</dbReference>
<keyword evidence="18" id="KW-1185">Reference proteome</keyword>
<keyword evidence="10 15" id="KW-0660">Purine salvage</keyword>
<evidence type="ECO:0000256" key="6">
    <source>
        <dbReference type="ARBA" id="ARBA00022490"/>
    </source>
</evidence>
<evidence type="ECO:0000256" key="5">
    <source>
        <dbReference type="ARBA" id="ARBA00011895"/>
    </source>
</evidence>
<dbReference type="NCBIfam" id="TIGR01203">
    <property type="entry name" value="HGPRTase"/>
    <property type="match status" value="1"/>
</dbReference>
<evidence type="ECO:0000256" key="13">
    <source>
        <dbReference type="ARBA" id="ARBA00048811"/>
    </source>
</evidence>
<dbReference type="SUPFAM" id="SSF53271">
    <property type="entry name" value="PRTase-like"/>
    <property type="match status" value="1"/>
</dbReference>
<dbReference type="InterPro" id="IPR029057">
    <property type="entry name" value="PRTase-like"/>
</dbReference>
<dbReference type="GO" id="GO:0005829">
    <property type="term" value="C:cytosol"/>
    <property type="evidence" value="ECO:0007669"/>
    <property type="project" value="TreeGrafter"/>
</dbReference>
<proteinExistence type="inferred from homology"/>
<keyword evidence="6 15" id="KW-0963">Cytoplasm</keyword>
<feature type="domain" description="Phosphoribosyltransferase" evidence="16">
    <location>
        <begin position="20"/>
        <end position="163"/>
    </location>
</feature>
<dbReference type="EMBL" id="PDUD01000050">
    <property type="protein sequence ID" value="PHN01693.1"/>
    <property type="molecule type" value="Genomic_DNA"/>
</dbReference>
<dbReference type="GO" id="GO:0004422">
    <property type="term" value="F:hypoxanthine phosphoribosyltransferase activity"/>
    <property type="evidence" value="ECO:0007669"/>
    <property type="project" value="InterPro"/>
</dbReference>
<dbReference type="InterPro" id="IPR050408">
    <property type="entry name" value="HGPRT"/>
</dbReference>
<dbReference type="GO" id="GO:0006166">
    <property type="term" value="P:purine ribonucleoside salvage"/>
    <property type="evidence" value="ECO:0007669"/>
    <property type="project" value="UniProtKB-KW"/>
</dbReference>
<evidence type="ECO:0000259" key="16">
    <source>
        <dbReference type="Pfam" id="PF00156"/>
    </source>
</evidence>
<keyword evidence="9 15" id="KW-0479">Metal-binding</keyword>
<accession>A0A2D0N1V2</accession>
<keyword evidence="12 15" id="KW-0460">Magnesium</keyword>
<gene>
    <name evidence="17" type="primary">hpt</name>
    <name evidence="17" type="ORF">CRP01_35690</name>
</gene>
<evidence type="ECO:0000256" key="2">
    <source>
        <dbReference type="ARBA" id="ARBA00004496"/>
    </source>
</evidence>